<dbReference type="AlphaFoldDB" id="A0A5C1AGL7"/>
<keyword evidence="3" id="KW-1185">Reference proteome</keyword>
<name>A0A5C1AGL7_9BACT</name>
<dbReference type="KEGG" id="lrs:PX52LOC_04984"/>
<dbReference type="EMBL" id="CP042425">
    <property type="protein sequence ID" value="QEL17970.1"/>
    <property type="molecule type" value="Genomic_DNA"/>
</dbReference>
<evidence type="ECO:0000313" key="2">
    <source>
        <dbReference type="EMBL" id="QEL17970.1"/>
    </source>
</evidence>
<dbReference type="Proteomes" id="UP000324974">
    <property type="component" value="Chromosome"/>
</dbReference>
<feature type="domain" description="Sulfatase N-terminal" evidence="1">
    <location>
        <begin position="15"/>
        <end position="254"/>
    </location>
</feature>
<dbReference type="Pfam" id="PF00884">
    <property type="entry name" value="Sulfatase"/>
    <property type="match status" value="1"/>
</dbReference>
<dbReference type="InterPro" id="IPR000917">
    <property type="entry name" value="Sulfatase_N"/>
</dbReference>
<evidence type="ECO:0000259" key="1">
    <source>
        <dbReference type="Pfam" id="PF00884"/>
    </source>
</evidence>
<proteinExistence type="predicted"/>
<evidence type="ECO:0000313" key="3">
    <source>
        <dbReference type="Proteomes" id="UP000324974"/>
    </source>
</evidence>
<dbReference type="Gene3D" id="3.40.720.10">
    <property type="entry name" value="Alkaline Phosphatase, subunit A"/>
    <property type="match status" value="1"/>
</dbReference>
<dbReference type="RefSeq" id="WP_149112515.1">
    <property type="nucleotide sequence ID" value="NZ_CP042425.1"/>
</dbReference>
<protein>
    <recommendedName>
        <fullName evidence="1">Sulfatase N-terminal domain-containing protein</fullName>
    </recommendedName>
</protein>
<dbReference type="SUPFAM" id="SSF53649">
    <property type="entry name" value="Alkaline phosphatase-like"/>
    <property type="match status" value="1"/>
</dbReference>
<sequence length="271" mass="29809">MARLGPASRWVETHDVLFVTLDTLRYDVAAALHAAGRTPNLSRHLPPDGWEKRHTPGSFTYAAHAAFFAGFLPTPARPGRHPRPFAVRFPGSETTTTDTLVFDAPDIVTGFRGRGHHAICVGGVGFFNKQSPLGTVFPNLFDESHWSPELGVTDARSTEHQVNLALDRIAAVPTPRRVFLFLNVSAIHQPNRLYLSGAEEDSLDTHAAALEYADGHLGRLFDGLRRRGAWAVIVCSDHGTAYGDDGYTGHRLAHPVVWEVPYTEFILEGTR</sequence>
<organism evidence="2 3">
    <name type="scientific">Limnoglobus roseus</name>
    <dbReference type="NCBI Taxonomy" id="2598579"/>
    <lineage>
        <taxon>Bacteria</taxon>
        <taxon>Pseudomonadati</taxon>
        <taxon>Planctomycetota</taxon>
        <taxon>Planctomycetia</taxon>
        <taxon>Gemmatales</taxon>
        <taxon>Gemmataceae</taxon>
        <taxon>Limnoglobus</taxon>
    </lineage>
</organism>
<dbReference type="InterPro" id="IPR017850">
    <property type="entry name" value="Alkaline_phosphatase_core_sf"/>
</dbReference>
<dbReference type="OrthoDB" id="9803751at2"/>
<dbReference type="InterPro" id="IPR047838">
    <property type="entry name" value="STM4013-like"/>
</dbReference>
<dbReference type="NCBIfam" id="NF038075">
    <property type="entry name" value="fam_STM4013"/>
    <property type="match status" value="1"/>
</dbReference>
<reference evidence="3" key="1">
    <citation type="submission" date="2019-08" db="EMBL/GenBank/DDBJ databases">
        <title>Limnoglobus roseus gen. nov., sp. nov., a novel freshwater planctomycete with a giant genome from the family Gemmataceae.</title>
        <authorList>
            <person name="Kulichevskaya I.S."/>
            <person name="Naumoff D.G."/>
            <person name="Miroshnikov K."/>
            <person name="Ivanova A."/>
            <person name="Philippov D.A."/>
            <person name="Hakobyan A."/>
            <person name="Rijpstra I.C."/>
            <person name="Sinninghe Damste J.S."/>
            <person name="Liesack W."/>
            <person name="Dedysh S.N."/>
        </authorList>
    </citation>
    <scope>NUCLEOTIDE SEQUENCE [LARGE SCALE GENOMIC DNA]</scope>
    <source>
        <strain evidence="3">PX52</strain>
    </source>
</reference>
<gene>
    <name evidence="2" type="ORF">PX52LOC_04984</name>
</gene>
<accession>A0A5C1AGL7</accession>